<dbReference type="Pfam" id="PF05974">
    <property type="entry name" value="DUF892"/>
    <property type="match status" value="1"/>
</dbReference>
<evidence type="ECO:0000313" key="1">
    <source>
        <dbReference type="EMBL" id="KLE35721.1"/>
    </source>
</evidence>
<organism evidence="1 2">
    <name type="scientific">Aurantiacibacter luteus</name>
    <dbReference type="NCBI Taxonomy" id="1581420"/>
    <lineage>
        <taxon>Bacteria</taxon>
        <taxon>Pseudomonadati</taxon>
        <taxon>Pseudomonadota</taxon>
        <taxon>Alphaproteobacteria</taxon>
        <taxon>Sphingomonadales</taxon>
        <taxon>Erythrobacteraceae</taxon>
        <taxon>Aurantiacibacter</taxon>
    </lineage>
</organism>
<sequence>MSAPKNLTDCYTHELQDNWSANDQMAKCVRELADATKDDKLKQRLTKSADGIDKHTETVKGLLDECGVSEKEHCKGMEGLVKEAKKHALEAEISDDDVRDVVIISQYQRMCHYGICGFGTAKAFAEALGKSDHVAKLDEITADCYQADENMSELAERSQNLQAKA</sequence>
<keyword evidence="2" id="KW-1185">Reference proteome</keyword>
<evidence type="ECO:0000313" key="2">
    <source>
        <dbReference type="Proteomes" id="UP000053464"/>
    </source>
</evidence>
<name>A0A0G9MYC0_9SPHN</name>
<dbReference type="InterPro" id="IPR009078">
    <property type="entry name" value="Ferritin-like_SF"/>
</dbReference>
<accession>A0A0G9MYC0</accession>
<dbReference type="InterPro" id="IPR010287">
    <property type="entry name" value="DUF892_YciF-like"/>
</dbReference>
<reference evidence="1 2" key="1">
    <citation type="submission" date="2015-04" db="EMBL/GenBank/DDBJ databases">
        <title>The draft genome sequence of Erythrobacter luteus KA37.</title>
        <authorList>
            <person name="Zhuang L."/>
            <person name="Liu Y."/>
            <person name="Shao Z."/>
        </authorList>
    </citation>
    <scope>NUCLEOTIDE SEQUENCE [LARGE SCALE GENOMIC DNA]</scope>
    <source>
        <strain evidence="1 2">KA37</strain>
    </source>
</reference>
<dbReference type="RefSeq" id="WP_047003128.1">
    <property type="nucleotide sequence ID" value="NZ_LBHB01000001.1"/>
</dbReference>
<dbReference type="PANTHER" id="PTHR30565:SF9">
    <property type="entry name" value="PROTEIN YCIF"/>
    <property type="match status" value="1"/>
</dbReference>
<dbReference type="InterPro" id="IPR047114">
    <property type="entry name" value="YciF"/>
</dbReference>
<gene>
    <name evidence="1" type="ORF">AAW00_04840</name>
</gene>
<proteinExistence type="predicted"/>
<comment type="caution">
    <text evidence="1">The sequence shown here is derived from an EMBL/GenBank/DDBJ whole genome shotgun (WGS) entry which is preliminary data.</text>
</comment>
<dbReference type="SUPFAM" id="SSF47240">
    <property type="entry name" value="Ferritin-like"/>
    <property type="match status" value="1"/>
</dbReference>
<dbReference type="InterPro" id="IPR012347">
    <property type="entry name" value="Ferritin-like"/>
</dbReference>
<dbReference type="Proteomes" id="UP000053464">
    <property type="component" value="Unassembled WGS sequence"/>
</dbReference>
<protein>
    <submittedName>
        <fullName evidence="1">Uncharacterized protein</fullName>
    </submittedName>
</protein>
<dbReference type="Gene3D" id="1.20.1260.10">
    <property type="match status" value="1"/>
</dbReference>
<dbReference type="STRING" id="1581420.AAW00_04840"/>
<dbReference type="AlphaFoldDB" id="A0A0G9MYC0"/>
<dbReference type="OrthoDB" id="9795056at2"/>
<dbReference type="PATRIC" id="fig|1581420.6.peg.975"/>
<dbReference type="PANTHER" id="PTHR30565">
    <property type="entry name" value="PROTEIN YCIF"/>
    <property type="match status" value="1"/>
</dbReference>
<dbReference type="EMBL" id="LBHB01000001">
    <property type="protein sequence ID" value="KLE35721.1"/>
    <property type="molecule type" value="Genomic_DNA"/>
</dbReference>